<dbReference type="AlphaFoldDB" id="C3JCE1"/>
<sequence>MCLLIYCGFLSSLSLSAQQQGWKISLAPPALESPTNVTSNSFTATWSNVSVQQKNSDGTPWNEVFFRSIITREIEAKEDGLYKIANAVIKPNPEGTRKQVSFVQTTLNGQLSQPDWSTALLYWTPDGFSINAKDLEGSGLPIDMIGANARLTSPIMDLSNGDRKYTVEFTAKALQASGQSVKMKIFGYGEELNYLGGVPGIKDISLPNDGKAHKFSFDFEGGTWCNRIVIEINEFAEVEFSGDLSVKQQLKKGDKSFRSTYYLIIPFQDAKADCENPGDVPSGPERYRVKYSYDFSKDSNTFPIDPRCLDLQSAQTEGERIAYRMLYANNMPSYGGRRSLNKSMYSEPAYFDNVEEVNNYLYVGYCTYEAPNYEAIEPAGPSWAGYHGGAIRLTKELLKEHVGSKVVGIRLASAACFQENQVNDNPGYYDVKLPCIFLAKTVQTLDKTDINNPKVITPWEPIEITPVGKFKDGWNSLFFENPYLITEDSEFFAGAYGYDAAAKGGILVRSYQSPGEDPNSAWTGTNWGTYKISEAEFNSRVSQGDGPLLMQIIIEPKNVDPMIQNRGELRGLTAPSFIFTDEDLKPTVDLFNSGIKAISKVKIETDLGGKKQEQIIELTKSLPSSLNQNVELQAINHEGISGKVKLTVKLLEVNGIALKTPSSQTAELELLRRDEVFERTTLVEVFTSEACQYCPSGVKWMEDLINKSENEKIRKNLAVVSHHSFFAPDFMEHPYSKGLAPFYGVRNASGDISLVKPSSPTNMFNRMPLPALGDAKGKNGSVYSIVNNQAELEKIADYAKRNPASVRLEVKPWFKKDEKKLNVLVEGRASARLDRSRPVYLTIMVTQDQIAPRDQKYASSPIPGFVHTNVLRYVDDGGFKGTELKFDENGDFKIVKEISIQSTNAATGRLPENTILLEGDNKTLEDAMKQTNVIAFLHYYQELPTNDNVENNDKRLLGNEVLNAAQRRVSFTSFDGVEKIAHQNVHVTVQDGSIQVNVPYTDLQVYDMAGRMISASGIQEGVYAVRLELTDGSVIFTKVIAK</sequence>
<evidence type="ECO:0000256" key="5">
    <source>
        <dbReference type="SAM" id="SignalP"/>
    </source>
</evidence>
<name>C3JCE1_POREA</name>
<gene>
    <name evidence="6" type="ORF">POREN0001_0086</name>
</gene>
<dbReference type="GO" id="GO:0008234">
    <property type="term" value="F:cysteine-type peptidase activity"/>
    <property type="evidence" value="ECO:0007669"/>
    <property type="project" value="UniProtKB-KW"/>
</dbReference>
<dbReference type="InterPro" id="IPR013783">
    <property type="entry name" value="Ig-like_fold"/>
</dbReference>
<dbReference type="eggNOG" id="COG0526">
    <property type="taxonomic scope" value="Bacteria"/>
</dbReference>
<feature type="chain" id="PRO_5002927957" evidence="5">
    <location>
        <begin position="18"/>
        <end position="1042"/>
    </location>
</feature>
<evidence type="ECO:0000313" key="7">
    <source>
        <dbReference type="Proteomes" id="UP000004295"/>
    </source>
</evidence>
<accession>C3JCE1</accession>
<reference evidence="6 7" key="1">
    <citation type="submission" date="2009-04" db="EMBL/GenBank/DDBJ databases">
        <authorList>
            <person name="Sebastian Y."/>
            <person name="Madupu R."/>
            <person name="Durkin A.S."/>
            <person name="Torralba M."/>
            <person name="Methe B."/>
            <person name="Sutton G.G."/>
            <person name="Strausberg R.L."/>
            <person name="Nelson K.E."/>
        </authorList>
    </citation>
    <scope>NUCLEOTIDE SEQUENCE [LARGE SCALE GENOMIC DNA]</scope>
    <source>
        <strain evidence="7">ATCC 35406 / BCRC 14492 / JCM 8526 / NCTC 13058 / HG 370</strain>
    </source>
</reference>
<comment type="similarity">
    <text evidence="1">Belongs to the peptidase C25 family.</text>
</comment>
<keyword evidence="2" id="KW-0645">Protease</keyword>
<dbReference type="Gene3D" id="2.60.40.10">
    <property type="entry name" value="Immunoglobulins"/>
    <property type="match status" value="1"/>
</dbReference>
<feature type="signal peptide" evidence="5">
    <location>
        <begin position="1"/>
        <end position="17"/>
    </location>
</feature>
<proteinExistence type="inferred from homology"/>
<dbReference type="GO" id="GO:0006508">
    <property type="term" value="P:proteolysis"/>
    <property type="evidence" value="ECO:0007669"/>
    <property type="project" value="UniProtKB-KW"/>
</dbReference>
<evidence type="ECO:0000313" key="6">
    <source>
        <dbReference type="EMBL" id="EEN82139.1"/>
    </source>
</evidence>
<dbReference type="EMBL" id="ACNN01000032">
    <property type="protein sequence ID" value="EEN82139.1"/>
    <property type="molecule type" value="Genomic_DNA"/>
</dbReference>
<dbReference type="STRING" id="553175.POREN0001_0086"/>
<evidence type="ECO:0000256" key="4">
    <source>
        <dbReference type="ARBA" id="ARBA00023026"/>
    </source>
</evidence>
<keyword evidence="3" id="KW-0378">Hydrolase</keyword>
<dbReference type="Proteomes" id="UP000004295">
    <property type="component" value="Unassembled WGS sequence"/>
</dbReference>
<protein>
    <submittedName>
        <fullName evidence="6">Uncharacterized protein</fullName>
    </submittedName>
</protein>
<keyword evidence="4" id="KW-0843">Virulence</keyword>
<evidence type="ECO:0000256" key="1">
    <source>
        <dbReference type="ARBA" id="ARBA00006067"/>
    </source>
</evidence>
<evidence type="ECO:0000256" key="3">
    <source>
        <dbReference type="ARBA" id="ARBA00022807"/>
    </source>
</evidence>
<comment type="caution">
    <text evidence="6">The sequence shown here is derived from an EMBL/GenBank/DDBJ whole genome shotgun (WGS) entry which is preliminary data.</text>
</comment>
<keyword evidence="5" id="KW-0732">Signal</keyword>
<organism evidence="6 7">
    <name type="scientific">Porphyromonas endodontalis (strain ATCC 35406 / DSM 24491 / JCM 8526 / CCUG 16442 / BCRC 14492 / NCTC 13058 / HG 370)</name>
    <name type="common">Bacteroides endodontalis</name>
    <dbReference type="NCBI Taxonomy" id="553175"/>
    <lineage>
        <taxon>Bacteria</taxon>
        <taxon>Pseudomonadati</taxon>
        <taxon>Bacteroidota</taxon>
        <taxon>Bacteroidia</taxon>
        <taxon>Bacteroidales</taxon>
        <taxon>Porphyromonadaceae</taxon>
        <taxon>Porphyromonas</taxon>
    </lineage>
</organism>
<evidence type="ECO:0000256" key="2">
    <source>
        <dbReference type="ARBA" id="ARBA00022670"/>
    </source>
</evidence>
<keyword evidence="7" id="KW-1185">Reference proteome</keyword>
<keyword evidence="3" id="KW-0788">Thiol protease</keyword>